<dbReference type="STRING" id="996342.SAMN05443551_2875"/>
<proteinExistence type="predicted"/>
<feature type="domain" description="LpxI N-terminal" evidence="2">
    <location>
        <begin position="3"/>
        <end position="126"/>
    </location>
</feature>
<dbReference type="PANTHER" id="PTHR39962">
    <property type="entry name" value="BLL4848 PROTEIN"/>
    <property type="match status" value="1"/>
</dbReference>
<sequence length="300" mass="31006">MSLALICGQGRLPRIVADAQAERPLVCGLHGFHPDGLAVDIDFHLETLGTLLETLGSRGVTHVCLCGSIKRPPIDASRIDAATAPLVPRLQQALTSGDDGALRIVMALFEEAEIEIRAAHTLVPDLVPEAGVLTLKTYAPQNTIEARLGERTVSAMGARDAGQACVVRGTEVLAREDSAGTDAMLTRLARDRTAGAGDVFTSPISAAGDMFGGLLGDASDWLSGGATETSGGILFKAPKPAQDRRADLPAIGLGTPDAVAAAGLSGIVIEAGGVMVLDRAKTVARCDALGLFLWVRDKGA</sequence>
<organism evidence="3 4">
    <name type="scientific">Marivita hallyeonensis</name>
    <dbReference type="NCBI Taxonomy" id="996342"/>
    <lineage>
        <taxon>Bacteria</taxon>
        <taxon>Pseudomonadati</taxon>
        <taxon>Pseudomonadota</taxon>
        <taxon>Alphaproteobacteria</taxon>
        <taxon>Rhodobacterales</taxon>
        <taxon>Roseobacteraceae</taxon>
        <taxon>Marivita</taxon>
    </lineage>
</organism>
<dbReference type="Pfam" id="PF06230">
    <property type="entry name" value="LpxI_C"/>
    <property type="match status" value="1"/>
</dbReference>
<evidence type="ECO:0000259" key="1">
    <source>
        <dbReference type="Pfam" id="PF06230"/>
    </source>
</evidence>
<dbReference type="InterPro" id="IPR043167">
    <property type="entry name" value="LpxI_C_sf"/>
</dbReference>
<dbReference type="Proteomes" id="UP000184221">
    <property type="component" value="Unassembled WGS sequence"/>
</dbReference>
<dbReference type="OrthoDB" id="9789836at2"/>
<dbReference type="PANTHER" id="PTHR39962:SF1">
    <property type="entry name" value="LPXI FAMILY PROTEIN"/>
    <property type="match status" value="1"/>
</dbReference>
<accession>A0A1M5VHK8</accession>
<dbReference type="EMBL" id="FQXC01000004">
    <property type="protein sequence ID" value="SHH74665.1"/>
    <property type="molecule type" value="Genomic_DNA"/>
</dbReference>
<reference evidence="3 4" key="1">
    <citation type="submission" date="2016-11" db="EMBL/GenBank/DDBJ databases">
        <authorList>
            <person name="Jaros S."/>
            <person name="Januszkiewicz K."/>
            <person name="Wedrychowicz H."/>
        </authorList>
    </citation>
    <scope>NUCLEOTIDE SEQUENCE [LARGE SCALE GENOMIC DNA]</scope>
    <source>
        <strain evidence="3 4">DSM 29431</strain>
    </source>
</reference>
<dbReference type="Gene3D" id="3.40.140.80">
    <property type="match status" value="1"/>
</dbReference>
<evidence type="ECO:0000313" key="3">
    <source>
        <dbReference type="EMBL" id="SHH74665.1"/>
    </source>
</evidence>
<dbReference type="RefSeq" id="WP_072778533.1">
    <property type="nucleotide sequence ID" value="NZ_FQXC01000004.1"/>
</dbReference>
<evidence type="ECO:0000259" key="2">
    <source>
        <dbReference type="Pfam" id="PF17930"/>
    </source>
</evidence>
<dbReference type="AlphaFoldDB" id="A0A1M5VHK8"/>
<name>A0A1M5VHK8_9RHOB</name>
<dbReference type="Pfam" id="PF17930">
    <property type="entry name" value="LpxI_N"/>
    <property type="match status" value="1"/>
</dbReference>
<dbReference type="InterPro" id="IPR053174">
    <property type="entry name" value="LpxI"/>
</dbReference>
<dbReference type="InterPro" id="IPR010415">
    <property type="entry name" value="LpxI_C"/>
</dbReference>
<dbReference type="Gene3D" id="3.40.50.20">
    <property type="match status" value="1"/>
</dbReference>
<gene>
    <name evidence="3" type="ORF">SAMN05443551_2875</name>
</gene>
<dbReference type="InterPro" id="IPR041255">
    <property type="entry name" value="LpxI_N"/>
</dbReference>
<protein>
    <recommendedName>
        <fullName evidence="5">Phosphatidate cytidylyltransferase</fullName>
    </recommendedName>
</protein>
<feature type="domain" description="LpxI C-terminal" evidence="1">
    <location>
        <begin position="130"/>
        <end position="294"/>
    </location>
</feature>
<keyword evidence="4" id="KW-1185">Reference proteome</keyword>
<evidence type="ECO:0008006" key="5">
    <source>
        <dbReference type="Google" id="ProtNLM"/>
    </source>
</evidence>
<evidence type="ECO:0000313" key="4">
    <source>
        <dbReference type="Proteomes" id="UP000184221"/>
    </source>
</evidence>